<feature type="transmembrane region" description="Helical" evidence="1">
    <location>
        <begin position="59"/>
        <end position="77"/>
    </location>
</feature>
<reference evidence="2 3" key="1">
    <citation type="submission" date="2018-05" db="EMBL/GenBank/DDBJ databases">
        <title>Genomic Encyclopedia of Type Strains, Phase IV (KMG-IV): sequencing the most valuable type-strain genomes for metagenomic binning, comparative biology and taxonomic classification.</title>
        <authorList>
            <person name="Goeker M."/>
        </authorList>
    </citation>
    <scope>NUCLEOTIDE SEQUENCE [LARGE SCALE GENOMIC DNA]</scope>
    <source>
        <strain evidence="2 3">JC118</strain>
    </source>
</reference>
<comment type="caution">
    <text evidence="2">The sequence shown here is derived from an EMBL/GenBank/DDBJ whole genome shotgun (WGS) entry which is preliminary data.</text>
</comment>
<dbReference type="RefSeq" id="WP_022936689.1">
    <property type="nucleotide sequence ID" value="NZ_CABKRQ010000001.1"/>
</dbReference>
<dbReference type="Proteomes" id="UP000247612">
    <property type="component" value="Unassembled WGS sequence"/>
</dbReference>
<dbReference type="EMBL" id="QJKH01000001">
    <property type="protein sequence ID" value="PXX81771.1"/>
    <property type="molecule type" value="Genomic_DNA"/>
</dbReference>
<proteinExistence type="predicted"/>
<evidence type="ECO:0000256" key="1">
    <source>
        <dbReference type="SAM" id="Phobius"/>
    </source>
</evidence>
<sequence>MKRLFKVLSILCIYVFIYLISTLYLEEVYIFGWTSRVFRQYFLVWIIPIIWVAFDKYALALTLAIGHMAGLFLGQYIGDLQRANIRLQYTYEELINFHPGLVNQHNGFIIWVFTLFGFTIIGILLQIYVFKTNEPSLFDIIYESIKKFYTNVKAMISKRK</sequence>
<accession>A0A318KVC3</accession>
<name>A0A318KVC3_9FIRM</name>
<evidence type="ECO:0000313" key="2">
    <source>
        <dbReference type="EMBL" id="PXX81771.1"/>
    </source>
</evidence>
<evidence type="ECO:0000313" key="3">
    <source>
        <dbReference type="Proteomes" id="UP000247612"/>
    </source>
</evidence>
<feature type="transmembrane region" description="Helical" evidence="1">
    <location>
        <begin position="108"/>
        <end position="130"/>
    </location>
</feature>
<keyword evidence="1" id="KW-1133">Transmembrane helix</keyword>
<feature type="transmembrane region" description="Helical" evidence="1">
    <location>
        <begin position="37"/>
        <end position="54"/>
    </location>
</feature>
<protein>
    <submittedName>
        <fullName evidence="2">Uncharacterized protein</fullName>
    </submittedName>
</protein>
<keyword evidence="3" id="KW-1185">Reference proteome</keyword>
<feature type="transmembrane region" description="Helical" evidence="1">
    <location>
        <begin position="7"/>
        <end position="25"/>
    </location>
</feature>
<organism evidence="2 3">
    <name type="scientific">Dielma fastidiosa</name>
    <dbReference type="NCBI Taxonomy" id="1034346"/>
    <lineage>
        <taxon>Bacteria</taxon>
        <taxon>Bacillati</taxon>
        <taxon>Bacillota</taxon>
        <taxon>Erysipelotrichia</taxon>
        <taxon>Erysipelotrichales</taxon>
        <taxon>Erysipelotrichaceae</taxon>
        <taxon>Dielma</taxon>
    </lineage>
</organism>
<keyword evidence="1" id="KW-0812">Transmembrane</keyword>
<dbReference type="AlphaFoldDB" id="A0A318KVC3"/>
<keyword evidence="1" id="KW-0472">Membrane</keyword>
<gene>
    <name evidence="2" type="ORF">DES51_101393</name>
</gene>